<dbReference type="Pfam" id="PF03734">
    <property type="entry name" value="YkuD"/>
    <property type="match status" value="1"/>
</dbReference>
<dbReference type="RefSeq" id="WP_042212269.1">
    <property type="nucleotide sequence ID" value="NZ_BBLU01000001.1"/>
</dbReference>
<comment type="pathway">
    <text evidence="1">Cell wall biogenesis; peptidoglycan biosynthesis.</text>
</comment>
<dbReference type="InterPro" id="IPR025295">
    <property type="entry name" value="eCIS_core_dom"/>
</dbReference>
<feature type="region of interest" description="Disordered" evidence="6">
    <location>
        <begin position="44"/>
        <end position="76"/>
    </location>
</feature>
<keyword evidence="2" id="KW-0808">Transferase</keyword>
<dbReference type="Pfam" id="PF13699">
    <property type="entry name" value="eCIS_core"/>
    <property type="match status" value="1"/>
</dbReference>
<evidence type="ECO:0000259" key="8">
    <source>
        <dbReference type="Pfam" id="PF13699"/>
    </source>
</evidence>
<dbReference type="GO" id="GO:0009252">
    <property type="term" value="P:peptidoglycan biosynthetic process"/>
    <property type="evidence" value="ECO:0007669"/>
    <property type="project" value="UniProtKB-UniPathway"/>
</dbReference>
<dbReference type="SUPFAM" id="SSF141523">
    <property type="entry name" value="L,D-transpeptidase catalytic domain-like"/>
    <property type="match status" value="1"/>
</dbReference>
<dbReference type="STRING" id="1043493.SAMN05421637_0115"/>
<evidence type="ECO:0000313" key="10">
    <source>
        <dbReference type="Proteomes" id="UP000183315"/>
    </source>
</evidence>
<evidence type="ECO:0000313" key="9">
    <source>
        <dbReference type="EMBL" id="SEI82592.1"/>
    </source>
</evidence>
<dbReference type="GO" id="GO:0008360">
    <property type="term" value="P:regulation of cell shape"/>
    <property type="evidence" value="ECO:0007669"/>
    <property type="project" value="UniProtKB-KW"/>
</dbReference>
<organism evidence="9 10">
    <name type="scientific">Demequina mangrovi</name>
    <dbReference type="NCBI Taxonomy" id="1043493"/>
    <lineage>
        <taxon>Bacteria</taxon>
        <taxon>Bacillati</taxon>
        <taxon>Actinomycetota</taxon>
        <taxon>Actinomycetes</taxon>
        <taxon>Micrococcales</taxon>
        <taxon>Demequinaceae</taxon>
        <taxon>Demequina</taxon>
    </lineage>
</organism>
<keyword evidence="5" id="KW-0961">Cell wall biogenesis/degradation</keyword>
<reference evidence="10" key="1">
    <citation type="submission" date="2016-10" db="EMBL/GenBank/DDBJ databases">
        <authorList>
            <person name="Varghese N."/>
        </authorList>
    </citation>
    <scope>NUCLEOTIDE SEQUENCE [LARGE SCALE GENOMIC DNA]</scope>
    <source>
        <strain evidence="10">DSM 24868</strain>
    </source>
</reference>
<dbReference type="OrthoDB" id="8887048at2"/>
<evidence type="ECO:0000256" key="2">
    <source>
        <dbReference type="ARBA" id="ARBA00022679"/>
    </source>
</evidence>
<evidence type="ECO:0000256" key="4">
    <source>
        <dbReference type="ARBA" id="ARBA00022984"/>
    </source>
</evidence>
<protein>
    <submittedName>
        <fullName evidence="9">L,D-transpeptidase catalytic domain</fullName>
    </submittedName>
</protein>
<evidence type="ECO:0000256" key="3">
    <source>
        <dbReference type="ARBA" id="ARBA00022960"/>
    </source>
</evidence>
<name>A0A1H6U3R5_9MICO</name>
<keyword evidence="4" id="KW-0573">Peptidoglycan synthesis</keyword>
<dbReference type="InterPro" id="IPR038063">
    <property type="entry name" value="Transpep_catalytic_dom"/>
</dbReference>
<dbReference type="eggNOG" id="COG3266">
    <property type="taxonomic scope" value="Bacteria"/>
</dbReference>
<keyword evidence="3" id="KW-0133">Cell shape</keyword>
<dbReference type="UniPathway" id="UPA00219"/>
<evidence type="ECO:0000256" key="5">
    <source>
        <dbReference type="ARBA" id="ARBA00023316"/>
    </source>
</evidence>
<feature type="domain" description="eCIS core" evidence="8">
    <location>
        <begin position="73"/>
        <end position="148"/>
    </location>
</feature>
<dbReference type="GO" id="GO:0016740">
    <property type="term" value="F:transferase activity"/>
    <property type="evidence" value="ECO:0007669"/>
    <property type="project" value="UniProtKB-KW"/>
</dbReference>
<evidence type="ECO:0000256" key="6">
    <source>
        <dbReference type="SAM" id="MobiDB-lite"/>
    </source>
</evidence>
<feature type="domain" description="L,D-TPase catalytic" evidence="7">
    <location>
        <begin position="234"/>
        <end position="336"/>
    </location>
</feature>
<gene>
    <name evidence="9" type="ORF">SAMN05421637_0115</name>
</gene>
<evidence type="ECO:0000259" key="7">
    <source>
        <dbReference type="Pfam" id="PF03734"/>
    </source>
</evidence>
<proteinExistence type="predicted"/>
<dbReference type="Proteomes" id="UP000183315">
    <property type="component" value="Unassembled WGS sequence"/>
</dbReference>
<dbReference type="CDD" id="cd16913">
    <property type="entry name" value="YkuD_like"/>
    <property type="match status" value="1"/>
</dbReference>
<accession>A0A1H6U3R5</accession>
<dbReference type="InterPro" id="IPR005490">
    <property type="entry name" value="LD_TPept_cat_dom"/>
</dbReference>
<evidence type="ECO:0000256" key="1">
    <source>
        <dbReference type="ARBA" id="ARBA00004752"/>
    </source>
</evidence>
<dbReference type="AlphaFoldDB" id="A0A1H6U3R5"/>
<dbReference type="GO" id="GO:0071555">
    <property type="term" value="P:cell wall organization"/>
    <property type="evidence" value="ECO:0007669"/>
    <property type="project" value="UniProtKB-KW"/>
</dbReference>
<keyword evidence="10" id="KW-1185">Reference proteome</keyword>
<sequence>MPRALRRAPRPPATRTALLLDASHGAHERAAEEAAHRIGREGRLSGALSRMRPATSAQAPESVRSAVSEPGRPLHGDERAAWESRFGASLASVRLHEGAVAGRSAADVDAAAYAVGDHVVLGRDAPRAPTPAGRRLLAHELAHVVAASGDPAGAAVVQRYRRRGSFAFGERDTATLIEDSFNPVKDKATKPWIEKIEVFFTGTSTDAGGSLFDTGVAIVSYHASPVALPAFALAVSGGSGKMKTDPGTFTVHRIEGFGYNSGSASGTPGVDFQWSDREGPNKRYAKKDSGGFRAANMSFAVFYNKGEALHAGPLDFTSHGCVHVDWGNEDLIKQVNYHSVIGLTKVKVRYVGP</sequence>
<dbReference type="EMBL" id="FNZI01000001">
    <property type="protein sequence ID" value="SEI82592.1"/>
    <property type="molecule type" value="Genomic_DNA"/>
</dbReference>